<evidence type="ECO:0000259" key="1">
    <source>
        <dbReference type="Pfam" id="PF00485"/>
    </source>
</evidence>
<gene>
    <name evidence="2" type="ORF">AMAG_07936</name>
</gene>
<accession>A0A0L0SK09</accession>
<dbReference type="GO" id="GO:0016301">
    <property type="term" value="F:kinase activity"/>
    <property type="evidence" value="ECO:0007669"/>
    <property type="project" value="InterPro"/>
</dbReference>
<dbReference type="VEuPathDB" id="FungiDB:AMAG_07936"/>
<dbReference type="GO" id="GO:0005524">
    <property type="term" value="F:ATP binding"/>
    <property type="evidence" value="ECO:0007669"/>
    <property type="project" value="InterPro"/>
</dbReference>
<dbReference type="Gene3D" id="3.40.50.300">
    <property type="entry name" value="P-loop containing nucleotide triphosphate hydrolases"/>
    <property type="match status" value="2"/>
</dbReference>
<protein>
    <recommendedName>
        <fullName evidence="1">Phosphoribulokinase/uridine kinase domain-containing protein</fullName>
    </recommendedName>
</protein>
<keyword evidence="3" id="KW-1185">Reference proteome</keyword>
<dbReference type="OrthoDB" id="6362633at2759"/>
<dbReference type="SUPFAM" id="SSF52540">
    <property type="entry name" value="P-loop containing nucleoside triphosphate hydrolases"/>
    <property type="match status" value="1"/>
</dbReference>
<dbReference type="eggNOG" id="KOG2702">
    <property type="taxonomic scope" value="Eukaryota"/>
</dbReference>
<evidence type="ECO:0000313" key="2">
    <source>
        <dbReference type="EMBL" id="KNE62750.1"/>
    </source>
</evidence>
<dbReference type="OMA" id="IYAPAFH"/>
<dbReference type="Pfam" id="PF00485">
    <property type="entry name" value="PRK"/>
    <property type="match status" value="1"/>
</dbReference>
<dbReference type="InterPro" id="IPR027417">
    <property type="entry name" value="P-loop_NTPase"/>
</dbReference>
<reference evidence="3" key="2">
    <citation type="submission" date="2009-11" db="EMBL/GenBank/DDBJ databases">
        <title>The Genome Sequence of Allomyces macrogynus strain ATCC 38327.</title>
        <authorList>
            <consortium name="The Broad Institute Genome Sequencing Platform"/>
            <person name="Russ C."/>
            <person name="Cuomo C."/>
            <person name="Shea T."/>
            <person name="Young S.K."/>
            <person name="Zeng Q."/>
            <person name="Koehrsen M."/>
            <person name="Haas B."/>
            <person name="Borodovsky M."/>
            <person name="Guigo R."/>
            <person name="Alvarado L."/>
            <person name="Berlin A."/>
            <person name="Borenstein D."/>
            <person name="Chen Z."/>
            <person name="Engels R."/>
            <person name="Freedman E."/>
            <person name="Gellesch M."/>
            <person name="Goldberg J."/>
            <person name="Griggs A."/>
            <person name="Gujja S."/>
            <person name="Heiman D."/>
            <person name="Hepburn T."/>
            <person name="Howarth C."/>
            <person name="Jen D."/>
            <person name="Larson L."/>
            <person name="Lewis B."/>
            <person name="Mehta T."/>
            <person name="Park D."/>
            <person name="Pearson M."/>
            <person name="Roberts A."/>
            <person name="Saif S."/>
            <person name="Shenoy N."/>
            <person name="Sisk P."/>
            <person name="Stolte C."/>
            <person name="Sykes S."/>
            <person name="Walk T."/>
            <person name="White J."/>
            <person name="Yandava C."/>
            <person name="Burger G."/>
            <person name="Gray M.W."/>
            <person name="Holland P.W.H."/>
            <person name="King N."/>
            <person name="Lang F.B.F."/>
            <person name="Roger A.J."/>
            <person name="Ruiz-Trillo I."/>
            <person name="Lander E."/>
            <person name="Nusbaum C."/>
        </authorList>
    </citation>
    <scope>NUCLEOTIDE SEQUENCE [LARGE SCALE GENOMIC DNA]</scope>
    <source>
        <strain evidence="3">ATCC 38327</strain>
    </source>
</reference>
<reference evidence="2 3" key="1">
    <citation type="submission" date="2009-11" db="EMBL/GenBank/DDBJ databases">
        <title>Annotation of Allomyces macrogynus ATCC 38327.</title>
        <authorList>
            <consortium name="The Broad Institute Genome Sequencing Platform"/>
            <person name="Russ C."/>
            <person name="Cuomo C."/>
            <person name="Burger G."/>
            <person name="Gray M.W."/>
            <person name="Holland P.W.H."/>
            <person name="King N."/>
            <person name="Lang F.B.F."/>
            <person name="Roger A.J."/>
            <person name="Ruiz-Trillo I."/>
            <person name="Young S.K."/>
            <person name="Zeng Q."/>
            <person name="Gargeya S."/>
            <person name="Fitzgerald M."/>
            <person name="Haas B."/>
            <person name="Abouelleil A."/>
            <person name="Alvarado L."/>
            <person name="Arachchi H.M."/>
            <person name="Berlin A."/>
            <person name="Chapman S.B."/>
            <person name="Gearin G."/>
            <person name="Goldberg J."/>
            <person name="Griggs A."/>
            <person name="Gujja S."/>
            <person name="Hansen M."/>
            <person name="Heiman D."/>
            <person name="Howarth C."/>
            <person name="Larimer J."/>
            <person name="Lui A."/>
            <person name="MacDonald P.J.P."/>
            <person name="McCowen C."/>
            <person name="Montmayeur A."/>
            <person name="Murphy C."/>
            <person name="Neiman D."/>
            <person name="Pearson M."/>
            <person name="Priest M."/>
            <person name="Roberts A."/>
            <person name="Saif S."/>
            <person name="Shea T."/>
            <person name="Sisk P."/>
            <person name="Stolte C."/>
            <person name="Sykes S."/>
            <person name="Wortman J."/>
            <person name="Nusbaum C."/>
            <person name="Birren B."/>
        </authorList>
    </citation>
    <scope>NUCLEOTIDE SEQUENCE [LARGE SCALE GENOMIC DNA]</scope>
    <source>
        <strain evidence="2 3">ATCC 38327</strain>
    </source>
</reference>
<dbReference type="EMBL" id="GG745340">
    <property type="protein sequence ID" value="KNE62750.1"/>
    <property type="molecule type" value="Genomic_DNA"/>
</dbReference>
<dbReference type="InterPro" id="IPR006083">
    <property type="entry name" value="PRK/URK"/>
</dbReference>
<name>A0A0L0SK09_ALLM3</name>
<feature type="domain" description="Phosphoribulokinase/uridine kinase" evidence="1">
    <location>
        <begin position="31"/>
        <end position="148"/>
    </location>
</feature>
<sequence>MAPRYIDAHHDLPSEAARLSALAGSNDGRILIAIAGVPGSGKTTVAHKLVDTINAHHDGMAALVPMDGFHFPKATLDAMKDPITAHRRRGAPFTFDAKAMLDLVEQIRSVPAHDVLCPGFDHAVGDPVAEKHKIPAHACVIVFEGLYLHTSATTALPDHIDPDLAAHDNHERVWTTIAAHMSELWWMDVPIATATTRLARRHVATGLASDLNAGLRRVKVNDGRNAQWVLAHRNASEVDVVVSNT</sequence>
<proteinExistence type="predicted"/>
<dbReference type="AlphaFoldDB" id="A0A0L0SK09"/>
<dbReference type="STRING" id="578462.A0A0L0SK09"/>
<dbReference type="Proteomes" id="UP000054350">
    <property type="component" value="Unassembled WGS sequence"/>
</dbReference>
<dbReference type="PANTHER" id="PTHR10285">
    <property type="entry name" value="URIDINE KINASE"/>
    <property type="match status" value="1"/>
</dbReference>
<organism evidence="2 3">
    <name type="scientific">Allomyces macrogynus (strain ATCC 38327)</name>
    <name type="common">Allomyces javanicus var. macrogynus</name>
    <dbReference type="NCBI Taxonomy" id="578462"/>
    <lineage>
        <taxon>Eukaryota</taxon>
        <taxon>Fungi</taxon>
        <taxon>Fungi incertae sedis</taxon>
        <taxon>Blastocladiomycota</taxon>
        <taxon>Blastocladiomycetes</taxon>
        <taxon>Blastocladiales</taxon>
        <taxon>Blastocladiaceae</taxon>
        <taxon>Allomyces</taxon>
    </lineage>
</organism>
<evidence type="ECO:0000313" key="3">
    <source>
        <dbReference type="Proteomes" id="UP000054350"/>
    </source>
</evidence>